<dbReference type="STRING" id="225164.V4A161"/>
<dbReference type="OMA" id="RLGPKMA"/>
<protein>
    <recommendedName>
        <fullName evidence="2">Calponin-homology (CH) domain-containing protein</fullName>
    </recommendedName>
</protein>
<dbReference type="Pfam" id="PF00307">
    <property type="entry name" value="CH"/>
    <property type="match status" value="1"/>
</dbReference>
<dbReference type="GO" id="GO:0051015">
    <property type="term" value="F:actin filament binding"/>
    <property type="evidence" value="ECO:0007669"/>
    <property type="project" value="TreeGrafter"/>
</dbReference>
<dbReference type="InterPro" id="IPR001715">
    <property type="entry name" value="CH_dom"/>
</dbReference>
<keyword evidence="4" id="KW-1185">Reference proteome</keyword>
<dbReference type="SUPFAM" id="SSF47576">
    <property type="entry name" value="Calponin-homology domain, CH-domain"/>
    <property type="match status" value="1"/>
</dbReference>
<dbReference type="HOGENOM" id="CLU_055232_1_1_1"/>
<dbReference type="Pfam" id="PF00402">
    <property type="entry name" value="Calponin"/>
    <property type="match status" value="1"/>
</dbReference>
<reference evidence="3 4" key="1">
    <citation type="journal article" date="2013" name="Nature">
        <title>Insights into bilaterian evolution from three spiralian genomes.</title>
        <authorList>
            <person name="Simakov O."/>
            <person name="Marletaz F."/>
            <person name="Cho S.J."/>
            <person name="Edsinger-Gonzales E."/>
            <person name="Havlak P."/>
            <person name="Hellsten U."/>
            <person name="Kuo D.H."/>
            <person name="Larsson T."/>
            <person name="Lv J."/>
            <person name="Arendt D."/>
            <person name="Savage R."/>
            <person name="Osoegawa K."/>
            <person name="de Jong P."/>
            <person name="Grimwood J."/>
            <person name="Chapman J.A."/>
            <person name="Shapiro H."/>
            <person name="Aerts A."/>
            <person name="Otillar R.P."/>
            <person name="Terry A.Y."/>
            <person name="Boore J.L."/>
            <person name="Grigoriev I.V."/>
            <person name="Lindberg D.R."/>
            <person name="Seaver E.C."/>
            <person name="Weisblat D.A."/>
            <person name="Putnam N.H."/>
            <person name="Rokhsar D.S."/>
        </authorList>
    </citation>
    <scope>NUCLEOTIDE SEQUENCE [LARGE SCALE GENOMIC DNA]</scope>
</reference>
<dbReference type="PANTHER" id="PTHR47385:SF24">
    <property type="entry name" value="MUSCLE-SPECIFIC PROTEIN 20"/>
    <property type="match status" value="1"/>
</dbReference>
<comment type="similarity">
    <text evidence="1">Belongs to the calponin family.</text>
</comment>
<gene>
    <name evidence="3" type="ORF">LOTGIDRAFT_210431</name>
</gene>
<dbReference type="GO" id="GO:0007015">
    <property type="term" value="P:actin filament organization"/>
    <property type="evidence" value="ECO:0007669"/>
    <property type="project" value="TreeGrafter"/>
</dbReference>
<evidence type="ECO:0000313" key="4">
    <source>
        <dbReference type="Proteomes" id="UP000030746"/>
    </source>
</evidence>
<dbReference type="InterPro" id="IPR000557">
    <property type="entry name" value="Calponin_repeat"/>
</dbReference>
<dbReference type="KEGG" id="lgi:LOTGIDRAFT_210431"/>
<dbReference type="EMBL" id="KB202953">
    <property type="protein sequence ID" value="ESO87026.1"/>
    <property type="molecule type" value="Genomic_DNA"/>
</dbReference>
<evidence type="ECO:0000256" key="1">
    <source>
        <dbReference type="ARBA" id="ARBA00009631"/>
    </source>
</evidence>
<dbReference type="CTD" id="20246213"/>
<dbReference type="PROSITE" id="PS51122">
    <property type="entry name" value="CALPONIN_2"/>
    <property type="match status" value="1"/>
</dbReference>
<dbReference type="AlphaFoldDB" id="V4A161"/>
<proteinExistence type="inferred from homology"/>
<dbReference type="Proteomes" id="UP000030746">
    <property type="component" value="Unassembled WGS sequence"/>
</dbReference>
<dbReference type="InterPro" id="IPR036872">
    <property type="entry name" value="CH_dom_sf"/>
</dbReference>
<evidence type="ECO:0000259" key="2">
    <source>
        <dbReference type="PROSITE" id="PS50021"/>
    </source>
</evidence>
<dbReference type="Gene3D" id="1.10.418.10">
    <property type="entry name" value="Calponin-like domain"/>
    <property type="match status" value="1"/>
</dbReference>
<dbReference type="PRINTS" id="PR00888">
    <property type="entry name" value="SM22CALPONIN"/>
</dbReference>
<feature type="domain" description="Calponin-homology (CH)" evidence="2">
    <location>
        <begin position="32"/>
        <end position="137"/>
    </location>
</feature>
<dbReference type="RefSeq" id="XP_009061981.1">
    <property type="nucleotide sequence ID" value="XM_009063733.1"/>
</dbReference>
<sequence>MIKSPLKETKNRILPFSYDIKLKISVFLQRDPELEKQALDWMEEVMGEKIDRSKPFEDVLKDGIILCNFMNKMMPGCIKKIDKKGGGFALMQNIERFSAAARQYGVPPNELFQTVDLWERKNIPQVTLCIHALGRIAQTKPEWNGPILGPKMAEAHKREFTQEQLEAGKYIHSLQMGSNEGASQAGLNMGKQRMIND</sequence>
<accession>V4A161</accession>
<name>V4A161_LOTGI</name>
<dbReference type="PANTHER" id="PTHR47385">
    <property type="entry name" value="CALPONIN"/>
    <property type="match status" value="1"/>
</dbReference>
<organism evidence="3 4">
    <name type="scientific">Lottia gigantea</name>
    <name type="common">Giant owl limpet</name>
    <dbReference type="NCBI Taxonomy" id="225164"/>
    <lineage>
        <taxon>Eukaryota</taxon>
        <taxon>Metazoa</taxon>
        <taxon>Spiralia</taxon>
        <taxon>Lophotrochozoa</taxon>
        <taxon>Mollusca</taxon>
        <taxon>Gastropoda</taxon>
        <taxon>Patellogastropoda</taxon>
        <taxon>Lottioidea</taxon>
        <taxon>Lottiidae</taxon>
        <taxon>Lottia</taxon>
    </lineage>
</organism>
<dbReference type="GO" id="GO:0015629">
    <property type="term" value="C:actin cytoskeleton"/>
    <property type="evidence" value="ECO:0007669"/>
    <property type="project" value="TreeGrafter"/>
</dbReference>
<dbReference type="InterPro" id="IPR003096">
    <property type="entry name" value="SM22_calponin"/>
</dbReference>
<dbReference type="GeneID" id="20246213"/>
<dbReference type="InterPro" id="IPR050606">
    <property type="entry name" value="Calponin-like"/>
</dbReference>
<dbReference type="OrthoDB" id="21595at2759"/>
<dbReference type="PROSITE" id="PS50021">
    <property type="entry name" value="CH"/>
    <property type="match status" value="1"/>
</dbReference>
<evidence type="ECO:0000313" key="3">
    <source>
        <dbReference type="EMBL" id="ESO87026.1"/>
    </source>
</evidence>
<dbReference type="SMART" id="SM00033">
    <property type="entry name" value="CH"/>
    <property type="match status" value="1"/>
</dbReference>
<dbReference type="CDD" id="cd21207">
    <property type="entry name" value="CH_dMP20-like"/>
    <property type="match status" value="1"/>
</dbReference>